<sequence>MPSANSVTSSSESESVDINRVLVHNSLGLKFHDGPPNFIGNSSKFENVQGKVKFLTISDNGKRIAWIIDGVVCVVESPEWKRIGTLQHPKAAEISFSPNGNFLAVWDIYSQVQGAAPTQNLCIYDVTRRNLLKSFVQKSHEGWQPQWTKDETLMARTSNNEVHFYEGTDFNNFKEKKSLPKLKSFSLSPSIGTSHYVVFFVPSLKAAPAFVQLFKYPQMKDNSSVIAYKSFFKVESIEYFWNRNCSSVLLLTTAEVDKSGTSYYGEQMLFYLNNRGDSIRVTFSKQGNIRSLAWCPSGKEFFCVYGTSPARATIFNLKCDAVAEFGEGARNIVLINPQGNLVLLGGMGNISSRFEIWDVKEKKPVGQQECSDITHMEWSPCGRYILTSTCSPRLRVNNGYKIWHYTTSLLYESLCSGSEELYCGKWLPNHDLATPFEISSTPVKGIQSQVKKASTQRYIPPSQRLAASGEGAKSIDTTKKFLSQREDPFVKEEVEKDPKEKQKEKRKEKQKLKREEAKKKKEEEKGMHRDWREPKKETEKQSPKQEPKKENAAKRIKNIKKKLESIENLKKDQSDGKFLDKGQLDKIESETSLLEELKGLESLSVS</sequence>
<dbReference type="GO" id="GO:0043022">
    <property type="term" value="F:ribosome binding"/>
    <property type="evidence" value="ECO:0007669"/>
    <property type="project" value="TreeGrafter"/>
</dbReference>
<comment type="function">
    <text evidence="1">Functions in the early steps of protein synthesis of a small number of specific mRNAs. Acts by directing the binding of methionyl-tRNAi to 40S ribosomal subunits. In contrast to the eIF-2 complex, it binds methionyl-tRNAi to 40S subunits in a codon-dependent manner, whereas the eIF-2 complex binds methionyl-tRNAi to 40S subunits in a GTP-dependent manner.</text>
</comment>
<dbReference type="OrthoDB" id="2194683at2759"/>
<accession>A0A5N5SRH5</accession>
<feature type="region of interest" description="Disordered" evidence="9">
    <location>
        <begin position="452"/>
        <end position="472"/>
    </location>
</feature>
<dbReference type="GO" id="GO:0003729">
    <property type="term" value="F:mRNA binding"/>
    <property type="evidence" value="ECO:0007669"/>
    <property type="project" value="TreeGrafter"/>
</dbReference>
<dbReference type="PANTHER" id="PTHR13227:SF0">
    <property type="entry name" value="EUKARYOTIC TRANSLATION INITIATION FACTOR 2A"/>
    <property type="match status" value="1"/>
</dbReference>
<evidence type="ECO:0000256" key="8">
    <source>
        <dbReference type="ARBA" id="ARBA00022917"/>
    </source>
</evidence>
<dbReference type="Pfam" id="PF08662">
    <property type="entry name" value="eIF2A"/>
    <property type="match status" value="1"/>
</dbReference>
<dbReference type="Gene3D" id="2.130.10.10">
    <property type="entry name" value="YVTN repeat-like/Quinoprotein amine dehydrogenase"/>
    <property type="match status" value="2"/>
</dbReference>
<keyword evidence="5" id="KW-0853">WD repeat</keyword>
<protein>
    <recommendedName>
        <fullName evidence="3">Eukaryotic translation initiation factor 2A</fullName>
    </recommendedName>
</protein>
<evidence type="ECO:0000256" key="1">
    <source>
        <dbReference type="ARBA" id="ARBA00003993"/>
    </source>
</evidence>
<gene>
    <name evidence="11" type="primary">Eif2a</name>
    <name evidence="11" type="ORF">Anas_05260</name>
</gene>
<dbReference type="InterPro" id="IPR013979">
    <property type="entry name" value="TIF_beta_prop-like"/>
</dbReference>
<dbReference type="GO" id="GO:0022627">
    <property type="term" value="C:cytosolic small ribosomal subunit"/>
    <property type="evidence" value="ECO:0007669"/>
    <property type="project" value="TreeGrafter"/>
</dbReference>
<dbReference type="Proteomes" id="UP000326759">
    <property type="component" value="Unassembled WGS sequence"/>
</dbReference>
<feature type="region of interest" description="Disordered" evidence="9">
    <location>
        <begin position="489"/>
        <end position="559"/>
    </location>
</feature>
<reference evidence="11 12" key="1">
    <citation type="journal article" date="2019" name="PLoS Biol.">
        <title>Sex chromosomes control vertical transmission of feminizing Wolbachia symbionts in an isopod.</title>
        <authorList>
            <person name="Becking T."/>
            <person name="Chebbi M.A."/>
            <person name="Giraud I."/>
            <person name="Moumen B."/>
            <person name="Laverre T."/>
            <person name="Caubet Y."/>
            <person name="Peccoud J."/>
            <person name="Gilbert C."/>
            <person name="Cordaux R."/>
        </authorList>
    </citation>
    <scope>NUCLEOTIDE SEQUENCE [LARGE SCALE GENOMIC DNA]</scope>
    <source>
        <strain evidence="11">ANa2</strain>
        <tissue evidence="11">Whole body excluding digestive tract and cuticle</tissue>
    </source>
</reference>
<evidence type="ECO:0000313" key="11">
    <source>
        <dbReference type="EMBL" id="KAB7496418.1"/>
    </source>
</evidence>
<evidence type="ECO:0000256" key="4">
    <source>
        <dbReference type="ARBA" id="ARBA00022540"/>
    </source>
</evidence>
<evidence type="ECO:0000256" key="9">
    <source>
        <dbReference type="SAM" id="MobiDB-lite"/>
    </source>
</evidence>
<dbReference type="AlphaFoldDB" id="A0A5N5SRH5"/>
<keyword evidence="12" id="KW-1185">Reference proteome</keyword>
<feature type="domain" description="Translation initiation factor beta propellor-like" evidence="10">
    <location>
        <begin position="229"/>
        <end position="422"/>
    </location>
</feature>
<keyword evidence="8" id="KW-0648">Protein biosynthesis</keyword>
<keyword evidence="6" id="KW-0677">Repeat</keyword>
<evidence type="ECO:0000256" key="2">
    <source>
        <dbReference type="ARBA" id="ARBA00009573"/>
    </source>
</evidence>
<dbReference type="GO" id="GO:0000049">
    <property type="term" value="F:tRNA binding"/>
    <property type="evidence" value="ECO:0007669"/>
    <property type="project" value="TreeGrafter"/>
</dbReference>
<keyword evidence="4 11" id="KW-0396">Initiation factor</keyword>
<keyword evidence="7" id="KW-0810">Translation regulation</keyword>
<feature type="compositionally biased region" description="Basic and acidic residues" evidence="9">
    <location>
        <begin position="489"/>
        <end position="553"/>
    </location>
</feature>
<organism evidence="11 12">
    <name type="scientific">Armadillidium nasatum</name>
    <dbReference type="NCBI Taxonomy" id="96803"/>
    <lineage>
        <taxon>Eukaryota</taxon>
        <taxon>Metazoa</taxon>
        <taxon>Ecdysozoa</taxon>
        <taxon>Arthropoda</taxon>
        <taxon>Crustacea</taxon>
        <taxon>Multicrustacea</taxon>
        <taxon>Malacostraca</taxon>
        <taxon>Eumalacostraca</taxon>
        <taxon>Peracarida</taxon>
        <taxon>Isopoda</taxon>
        <taxon>Oniscidea</taxon>
        <taxon>Crinocheta</taxon>
        <taxon>Armadillidiidae</taxon>
        <taxon>Armadillidium</taxon>
    </lineage>
</organism>
<name>A0A5N5SRH5_9CRUS</name>
<evidence type="ECO:0000256" key="3">
    <source>
        <dbReference type="ARBA" id="ARBA00013819"/>
    </source>
</evidence>
<dbReference type="SUPFAM" id="SSF82171">
    <property type="entry name" value="DPP6 N-terminal domain-like"/>
    <property type="match status" value="1"/>
</dbReference>
<dbReference type="EMBL" id="SEYY01021378">
    <property type="protein sequence ID" value="KAB7496418.1"/>
    <property type="molecule type" value="Genomic_DNA"/>
</dbReference>
<evidence type="ECO:0000256" key="5">
    <source>
        <dbReference type="ARBA" id="ARBA00022574"/>
    </source>
</evidence>
<dbReference type="PANTHER" id="PTHR13227">
    <property type="entry name" value="EUKARYOTIC TRANSLATION INITIATION FACTOR 2A"/>
    <property type="match status" value="1"/>
</dbReference>
<dbReference type="GO" id="GO:0006417">
    <property type="term" value="P:regulation of translation"/>
    <property type="evidence" value="ECO:0007669"/>
    <property type="project" value="UniProtKB-KW"/>
</dbReference>
<evidence type="ECO:0000256" key="7">
    <source>
        <dbReference type="ARBA" id="ARBA00022845"/>
    </source>
</evidence>
<evidence type="ECO:0000313" key="12">
    <source>
        <dbReference type="Proteomes" id="UP000326759"/>
    </source>
</evidence>
<evidence type="ECO:0000256" key="6">
    <source>
        <dbReference type="ARBA" id="ARBA00022737"/>
    </source>
</evidence>
<proteinExistence type="inferred from homology"/>
<comment type="caution">
    <text evidence="11">The sequence shown here is derived from an EMBL/GenBank/DDBJ whole genome shotgun (WGS) entry which is preliminary data.</text>
</comment>
<dbReference type="GO" id="GO:0003743">
    <property type="term" value="F:translation initiation factor activity"/>
    <property type="evidence" value="ECO:0007669"/>
    <property type="project" value="UniProtKB-KW"/>
</dbReference>
<dbReference type="InterPro" id="IPR011387">
    <property type="entry name" value="TIF2A"/>
</dbReference>
<comment type="similarity">
    <text evidence="2">Belongs to the WD repeat EIF2A family.</text>
</comment>
<evidence type="ECO:0000259" key="10">
    <source>
        <dbReference type="Pfam" id="PF08662"/>
    </source>
</evidence>
<dbReference type="InterPro" id="IPR015943">
    <property type="entry name" value="WD40/YVTN_repeat-like_dom_sf"/>
</dbReference>